<sequence length="541" mass="60516">MNALKQFVYTCVMSNASFMSARFPETQKLQFTDSKRYHDAMITEMSAKEDMSTNPTGRRQAYAELVRSDVCMDMRILMKHVQYQLTQTQMADLAGERAFEVMQYCMGKDAPYSGSVQPQATPDANVVNGYKFYPNINHSVLGGAQTTNSITVIFPTSVEGSKAVRITTEAIISESPTGSQVLMDFTLSLFPKLPNHMNIINAVSKTTTHVCLIEISANTVTERVVYFYTFNRTRGSTLHGDEAVFISLNIQLYNNVHGVFDHSRVLLSQQYDVLLRAAMAQHTTVTVTKVGGRKFPELAQLQKIKFTADRMLSNIAIGGNEAYNQDKMGIEVVDAIARFARSEMIGEGQIDETLANRLKTATHLRERHIDYMAYATNSDYFSSPQAADSPVAMPTIYAVSSHKKSMGGLEVFDNISDTNIIPVFTVDSCVKSLDMHKHIDAIIKGGRFNMNDSSGQTLQQQVFMHHVDILKSKNLLFIDALLSKAAIIRYKYFESSYALAVANTLHFANNDHEKYIKQRADLVRIVTSAYNGRYGVEKAED</sequence>
<dbReference type="AlphaFoldDB" id="A0A2V0RC38"/>
<accession>A0A2V0RC38</accession>
<organism evidence="1">
    <name type="scientific">viral metagenome</name>
    <dbReference type="NCBI Taxonomy" id="1070528"/>
    <lineage>
        <taxon>unclassified sequences</taxon>
        <taxon>metagenomes</taxon>
        <taxon>organismal metagenomes</taxon>
    </lineage>
</organism>
<name>A0A2V0RC38_9ZZZZ</name>
<dbReference type="EMBL" id="BDQE01000181">
    <property type="protein sequence ID" value="GBH22926.1"/>
    <property type="molecule type" value="Genomic_RNA"/>
</dbReference>
<evidence type="ECO:0000313" key="1">
    <source>
        <dbReference type="EMBL" id="GBH22926.1"/>
    </source>
</evidence>
<proteinExistence type="predicted"/>
<protein>
    <submittedName>
        <fullName evidence="1">Uncharacterized protein</fullName>
    </submittedName>
</protein>
<reference evidence="1" key="1">
    <citation type="submission" date="2017-04" db="EMBL/GenBank/DDBJ databases">
        <title>Unveiling RNA virosphere associated with marine microorganisms.</title>
        <authorList>
            <person name="Urayama S."/>
            <person name="Takaki Y."/>
            <person name="Nishi S."/>
            <person name="Yoshida Y."/>
            <person name="Deguchi S."/>
            <person name="Takai K."/>
            <person name="Nunoura T."/>
        </authorList>
    </citation>
    <scope>NUCLEOTIDE SEQUENCE</scope>
</reference>
<comment type="caution">
    <text evidence="1">The sequence shown here is derived from an EMBL/GenBank/DDBJ whole genome shotgun (WGS) entry which is preliminary data.</text>
</comment>